<comment type="subcellular location">
    <subcellularLocation>
        <location evidence="1">Secreted</location>
        <location evidence="1">Extracellular space</location>
    </subcellularLocation>
</comment>
<dbReference type="RefSeq" id="XP_020768820.1">
    <property type="nucleotide sequence ID" value="XM_020913161.1"/>
</dbReference>
<dbReference type="PROSITE" id="PS00141">
    <property type="entry name" value="ASP_PROTEASE"/>
    <property type="match status" value="2"/>
</dbReference>
<protein>
    <submittedName>
        <fullName evidence="9">Pregnancy-associated glycoprotein 1-like</fullName>
    </submittedName>
</protein>
<keyword evidence="8" id="KW-1185">Reference proteome</keyword>
<evidence type="ECO:0000256" key="3">
    <source>
        <dbReference type="ARBA" id="ARBA00023157"/>
    </source>
</evidence>
<evidence type="ECO:0000256" key="2">
    <source>
        <dbReference type="ARBA" id="ARBA00007447"/>
    </source>
</evidence>
<organism evidence="8 9">
    <name type="scientific">Odocoileus virginianus</name>
    <name type="common">White-tailed deer</name>
    <dbReference type="NCBI Taxonomy" id="9874"/>
    <lineage>
        <taxon>Eukaryota</taxon>
        <taxon>Metazoa</taxon>
        <taxon>Chordata</taxon>
        <taxon>Craniata</taxon>
        <taxon>Vertebrata</taxon>
        <taxon>Euteleostomi</taxon>
        <taxon>Mammalia</taxon>
        <taxon>Eutheria</taxon>
        <taxon>Laurasiatheria</taxon>
        <taxon>Artiodactyla</taxon>
        <taxon>Ruminantia</taxon>
        <taxon>Pecora</taxon>
        <taxon>Cervidae</taxon>
        <taxon>Odocoileinae</taxon>
        <taxon>Odocoileus</taxon>
    </lineage>
</organism>
<dbReference type="InterPro" id="IPR021109">
    <property type="entry name" value="Peptidase_aspartic_dom_sf"/>
</dbReference>
<dbReference type="GO" id="GO:0005576">
    <property type="term" value="C:extracellular region"/>
    <property type="evidence" value="ECO:0007669"/>
    <property type="project" value="UniProtKB-SubCell"/>
</dbReference>
<keyword evidence="3 5" id="KW-1015">Disulfide bond</keyword>
<evidence type="ECO:0000256" key="5">
    <source>
        <dbReference type="PIRSR" id="PIRSR601461-2"/>
    </source>
</evidence>
<keyword evidence="6" id="KW-0378">Hydrolase</keyword>
<dbReference type="PANTHER" id="PTHR47966:SF49">
    <property type="entry name" value="PEPSIN A-5"/>
    <property type="match status" value="1"/>
</dbReference>
<dbReference type="Gene3D" id="6.10.140.60">
    <property type="match status" value="1"/>
</dbReference>
<dbReference type="PRINTS" id="PR00792">
    <property type="entry name" value="PEPSIN"/>
</dbReference>
<feature type="disulfide bond" evidence="5">
    <location>
        <begin position="319"/>
        <end position="353"/>
    </location>
</feature>
<accession>A0A6J0Z3S4</accession>
<dbReference type="AlphaFoldDB" id="A0A6J0Z3S4"/>
<gene>
    <name evidence="9" type="primary">LOC110150230</name>
</gene>
<dbReference type="GO" id="GO:0004190">
    <property type="term" value="F:aspartic-type endopeptidase activity"/>
    <property type="evidence" value="ECO:0007669"/>
    <property type="project" value="UniProtKB-KW"/>
</dbReference>
<evidence type="ECO:0000256" key="6">
    <source>
        <dbReference type="RuleBase" id="RU000454"/>
    </source>
</evidence>
<dbReference type="Proteomes" id="UP001652640">
    <property type="component" value="Unplaced"/>
</dbReference>
<dbReference type="KEGG" id="ovr:110150230"/>
<dbReference type="SUPFAM" id="SSF50630">
    <property type="entry name" value="Acid proteases"/>
    <property type="match status" value="1"/>
</dbReference>
<dbReference type="PANTHER" id="PTHR47966">
    <property type="entry name" value="BETA-SITE APP-CLEAVING ENZYME, ISOFORM A-RELATED"/>
    <property type="match status" value="1"/>
</dbReference>
<feature type="active site" evidence="4">
    <location>
        <position position="105"/>
    </location>
</feature>
<keyword evidence="6" id="KW-0064">Aspartyl protease</keyword>
<proteinExistence type="inferred from homology"/>
<feature type="disulfide bond" evidence="5">
    <location>
        <begin position="118"/>
        <end position="123"/>
    </location>
</feature>
<dbReference type="FunFam" id="2.40.70.10:FF:000004">
    <property type="entry name" value="Pepsin A"/>
    <property type="match status" value="1"/>
</dbReference>
<dbReference type="FunFam" id="2.40.70.10:FF:000006">
    <property type="entry name" value="Cathepsin E"/>
    <property type="match status" value="1"/>
</dbReference>
<feature type="disulfide bond" evidence="5">
    <location>
        <begin position="277"/>
        <end position="281"/>
    </location>
</feature>
<dbReference type="InParanoid" id="A0A6J0Z3S4"/>
<dbReference type="InterPro" id="IPR001461">
    <property type="entry name" value="Aspartic_peptidase_A1"/>
</dbReference>
<dbReference type="GeneID" id="110150230"/>
<evidence type="ECO:0000259" key="7">
    <source>
        <dbReference type="PROSITE" id="PS51767"/>
    </source>
</evidence>
<keyword evidence="6" id="KW-0645">Protease</keyword>
<sequence length="396" mass="44338">MLRTRTSLCTWSQEKSMKWLVLLGLVAFSECIVKIPLKRVQIMRKTRSEKNMLNSFLEEHAYRLYKTSSPGSNITTHPLRNIKNMLYVGNITIGTPPQKFQVLFDTGSSNLWVPSMLCTSLFCSSHVLFRHLQSSTYQPTNKTFIINYLSGTMKGVIARDTVRIGDLVSTDQHFGLSMEISRNKEVPFDGVLGLGYPKFSFSGVIPIFDNLKNQGAISEPVFAFYLSKGNPEGSVVMFGGVDTSYYHGTLNWVPLIKAGRWCVHMDRISMNRQVVACNAGCEAIVDTGTSLILGPRRMVDNILRHIGAKPRGSEHYVSCSAVNTLPSIDFTINGINYTVPAQFYAIKGSDGNCYITFKHIPANTPRETWILGDVFLRLYFSVFDRGNDRIGLARAV</sequence>
<dbReference type="PROSITE" id="PS51767">
    <property type="entry name" value="PEPTIDASE_A1"/>
    <property type="match status" value="1"/>
</dbReference>
<reference evidence="9" key="1">
    <citation type="submission" date="2025-08" db="UniProtKB">
        <authorList>
            <consortium name="RefSeq"/>
        </authorList>
    </citation>
    <scope>IDENTIFICATION</scope>
    <source>
        <tissue evidence="9">Tongue muscle</tissue>
    </source>
</reference>
<dbReference type="InterPro" id="IPR033121">
    <property type="entry name" value="PEPTIDASE_A1"/>
</dbReference>
<evidence type="ECO:0000256" key="4">
    <source>
        <dbReference type="PIRSR" id="PIRSR601461-1"/>
    </source>
</evidence>
<comment type="similarity">
    <text evidence="2 6">Belongs to the peptidase A1 family.</text>
</comment>
<evidence type="ECO:0000313" key="9">
    <source>
        <dbReference type="RefSeq" id="XP_020768820.1"/>
    </source>
</evidence>
<dbReference type="InterPro" id="IPR001969">
    <property type="entry name" value="Aspartic_peptidase_AS"/>
</dbReference>
<dbReference type="GO" id="GO:0006508">
    <property type="term" value="P:proteolysis"/>
    <property type="evidence" value="ECO:0007669"/>
    <property type="project" value="UniProtKB-KW"/>
</dbReference>
<dbReference type="Gene3D" id="2.40.70.10">
    <property type="entry name" value="Acid Proteases"/>
    <property type="match status" value="2"/>
</dbReference>
<name>A0A6J0Z3S4_ODOVR</name>
<evidence type="ECO:0000256" key="1">
    <source>
        <dbReference type="ARBA" id="ARBA00004239"/>
    </source>
</evidence>
<feature type="active site" evidence="4">
    <location>
        <position position="286"/>
    </location>
</feature>
<dbReference type="Pfam" id="PF00026">
    <property type="entry name" value="Asp"/>
    <property type="match status" value="1"/>
</dbReference>
<dbReference type="OrthoDB" id="9696226at2759"/>
<evidence type="ECO:0000313" key="8">
    <source>
        <dbReference type="Proteomes" id="UP001652640"/>
    </source>
</evidence>
<feature type="domain" description="Peptidase A1" evidence="7">
    <location>
        <begin position="87"/>
        <end position="393"/>
    </location>
</feature>